<evidence type="ECO:0000313" key="2">
    <source>
        <dbReference type="EMBL" id="MDT0595364.1"/>
    </source>
</evidence>
<dbReference type="RefSeq" id="WP_311368881.1">
    <property type="nucleotide sequence ID" value="NZ_JAVRHX010000003.1"/>
</dbReference>
<dbReference type="Pfam" id="PF07963">
    <property type="entry name" value="N_methyl"/>
    <property type="match status" value="1"/>
</dbReference>
<name>A0ABU2ZRV4_9ALTE</name>
<feature type="transmembrane region" description="Helical" evidence="1">
    <location>
        <begin position="7"/>
        <end position="29"/>
    </location>
</feature>
<keyword evidence="1" id="KW-0812">Transmembrane</keyword>
<organism evidence="2 3">
    <name type="scientific">Glaciecola petra</name>
    <dbReference type="NCBI Taxonomy" id="3075602"/>
    <lineage>
        <taxon>Bacteria</taxon>
        <taxon>Pseudomonadati</taxon>
        <taxon>Pseudomonadota</taxon>
        <taxon>Gammaproteobacteria</taxon>
        <taxon>Alteromonadales</taxon>
        <taxon>Alteromonadaceae</taxon>
        <taxon>Glaciecola</taxon>
    </lineage>
</organism>
<accession>A0ABU2ZRV4</accession>
<dbReference type="PROSITE" id="PS00409">
    <property type="entry name" value="PROKAR_NTER_METHYL"/>
    <property type="match status" value="1"/>
</dbReference>
<gene>
    <name evidence="2" type="ORF">RM552_10950</name>
</gene>
<dbReference type="InterPro" id="IPR045584">
    <property type="entry name" value="Pilin-like"/>
</dbReference>
<dbReference type="Proteomes" id="UP001253545">
    <property type="component" value="Unassembled WGS sequence"/>
</dbReference>
<keyword evidence="1" id="KW-1133">Transmembrane helix</keyword>
<keyword evidence="1" id="KW-0472">Membrane</keyword>
<dbReference type="SUPFAM" id="SSF54523">
    <property type="entry name" value="Pili subunits"/>
    <property type="match status" value="1"/>
</dbReference>
<comment type="caution">
    <text evidence="2">The sequence shown here is derived from an EMBL/GenBank/DDBJ whole genome shotgun (WGS) entry which is preliminary data.</text>
</comment>
<sequence length="178" mass="19511">MSKGFTLIELIIIVVVLGVLSAVVAPRFIDISSDAYLAKFNSAYGSFKTGMELANKKWRVKGSPTPENAIDLLNQLDFNAQGYPAGIDDGEQVSNGQDCVDLFEAVVDSSFKLEVPIGDGAGIKNLSDDVDIAVTINSNICYYTFVSESKDVGYNARQFRYYYTTGIIIEWSSGYTLR</sequence>
<evidence type="ECO:0000256" key="1">
    <source>
        <dbReference type="SAM" id="Phobius"/>
    </source>
</evidence>
<dbReference type="Gene3D" id="3.30.700.10">
    <property type="entry name" value="Glycoprotein, Type 4 Pilin"/>
    <property type="match status" value="1"/>
</dbReference>
<protein>
    <submittedName>
        <fullName evidence="2">Prepilin-type N-terminal cleavage/methylation domain-containing protein</fullName>
    </submittedName>
</protein>
<dbReference type="InterPro" id="IPR012902">
    <property type="entry name" value="N_methyl_site"/>
</dbReference>
<dbReference type="NCBIfam" id="TIGR02532">
    <property type="entry name" value="IV_pilin_GFxxxE"/>
    <property type="match status" value="1"/>
</dbReference>
<proteinExistence type="predicted"/>
<evidence type="ECO:0000313" key="3">
    <source>
        <dbReference type="Proteomes" id="UP001253545"/>
    </source>
</evidence>
<keyword evidence="3" id="KW-1185">Reference proteome</keyword>
<reference evidence="2 3" key="1">
    <citation type="submission" date="2023-09" db="EMBL/GenBank/DDBJ databases">
        <authorList>
            <person name="Rey-Velasco X."/>
        </authorList>
    </citation>
    <scope>NUCLEOTIDE SEQUENCE [LARGE SCALE GENOMIC DNA]</scope>
    <source>
        <strain evidence="2 3">P117</strain>
    </source>
</reference>
<dbReference type="EMBL" id="JAVRHX010000003">
    <property type="protein sequence ID" value="MDT0595364.1"/>
    <property type="molecule type" value="Genomic_DNA"/>
</dbReference>